<protein>
    <submittedName>
        <fullName evidence="8">Tyrosine-type recombinase/integrase</fullName>
    </submittedName>
</protein>
<dbReference type="PROSITE" id="PS51900">
    <property type="entry name" value="CB"/>
    <property type="match status" value="1"/>
</dbReference>
<dbReference type="InterPro" id="IPR010998">
    <property type="entry name" value="Integrase_recombinase_N"/>
</dbReference>
<evidence type="ECO:0000256" key="4">
    <source>
        <dbReference type="ARBA" id="ARBA00023172"/>
    </source>
</evidence>
<name>A0A9J6RPQ8_9GAMM</name>
<dbReference type="RefSeq" id="WP_268905244.1">
    <property type="nucleotide sequence ID" value="NZ_JAPTGG010000013.1"/>
</dbReference>
<dbReference type="Pfam" id="PF00589">
    <property type="entry name" value="Phage_integrase"/>
    <property type="match status" value="1"/>
</dbReference>
<dbReference type="AlphaFoldDB" id="A0A9J6RPQ8"/>
<reference evidence="8 9" key="1">
    <citation type="submission" date="2022-12" db="EMBL/GenBank/DDBJ databases">
        <title>Dasania phycosphaerae sp. nov., isolated from particulate material of the south coast of Korea.</title>
        <authorList>
            <person name="Jiang Y."/>
        </authorList>
    </citation>
    <scope>NUCLEOTIDE SEQUENCE [LARGE SCALE GENOMIC DNA]</scope>
    <source>
        <strain evidence="8 9">GY-19</strain>
    </source>
</reference>
<dbReference type="InterPro" id="IPR011010">
    <property type="entry name" value="DNA_brk_join_enz"/>
</dbReference>
<dbReference type="InterPro" id="IPR044068">
    <property type="entry name" value="CB"/>
</dbReference>
<evidence type="ECO:0000259" key="7">
    <source>
        <dbReference type="PROSITE" id="PS51900"/>
    </source>
</evidence>
<dbReference type="Gene3D" id="1.10.443.10">
    <property type="entry name" value="Intergrase catalytic core"/>
    <property type="match status" value="1"/>
</dbReference>
<keyword evidence="2" id="KW-0229">DNA integration</keyword>
<dbReference type="Proteomes" id="UP001069090">
    <property type="component" value="Unassembled WGS sequence"/>
</dbReference>
<comment type="caution">
    <text evidence="8">The sequence shown here is derived from an EMBL/GenBank/DDBJ whole genome shotgun (WGS) entry which is preliminary data.</text>
</comment>
<evidence type="ECO:0000256" key="3">
    <source>
        <dbReference type="ARBA" id="ARBA00023125"/>
    </source>
</evidence>
<dbReference type="InterPro" id="IPR013762">
    <property type="entry name" value="Integrase-like_cat_sf"/>
</dbReference>
<dbReference type="GO" id="GO:0006310">
    <property type="term" value="P:DNA recombination"/>
    <property type="evidence" value="ECO:0007669"/>
    <property type="project" value="UniProtKB-KW"/>
</dbReference>
<evidence type="ECO:0000256" key="5">
    <source>
        <dbReference type="PROSITE-ProRule" id="PRU01248"/>
    </source>
</evidence>
<accession>A0A9J6RPQ8</accession>
<organism evidence="8 9">
    <name type="scientific">Dasania phycosphaerae</name>
    <dbReference type="NCBI Taxonomy" id="2950436"/>
    <lineage>
        <taxon>Bacteria</taxon>
        <taxon>Pseudomonadati</taxon>
        <taxon>Pseudomonadota</taxon>
        <taxon>Gammaproteobacteria</taxon>
        <taxon>Cellvibrionales</taxon>
        <taxon>Spongiibacteraceae</taxon>
        <taxon>Dasania</taxon>
    </lineage>
</organism>
<dbReference type="PANTHER" id="PTHR30349:SF41">
    <property type="entry name" value="INTEGRASE_RECOMBINASE PROTEIN MJ0367-RELATED"/>
    <property type="match status" value="1"/>
</dbReference>
<comment type="similarity">
    <text evidence="1">Belongs to the 'phage' integrase family.</text>
</comment>
<evidence type="ECO:0000313" key="8">
    <source>
        <dbReference type="EMBL" id="MCZ0866492.1"/>
    </source>
</evidence>
<evidence type="ECO:0000256" key="2">
    <source>
        <dbReference type="ARBA" id="ARBA00022908"/>
    </source>
</evidence>
<dbReference type="CDD" id="cd00397">
    <property type="entry name" value="DNA_BRE_C"/>
    <property type="match status" value="1"/>
</dbReference>
<evidence type="ECO:0000313" key="9">
    <source>
        <dbReference type="Proteomes" id="UP001069090"/>
    </source>
</evidence>
<proteinExistence type="inferred from homology"/>
<dbReference type="InterPro" id="IPR002104">
    <property type="entry name" value="Integrase_catalytic"/>
</dbReference>
<dbReference type="SUPFAM" id="SSF56349">
    <property type="entry name" value="DNA breaking-rejoining enzymes"/>
    <property type="match status" value="1"/>
</dbReference>
<dbReference type="EMBL" id="JAPTGG010000013">
    <property type="protein sequence ID" value="MCZ0866492.1"/>
    <property type="molecule type" value="Genomic_DNA"/>
</dbReference>
<feature type="domain" description="Tyr recombinase" evidence="6">
    <location>
        <begin position="119"/>
        <end position="320"/>
    </location>
</feature>
<dbReference type="PROSITE" id="PS51898">
    <property type="entry name" value="TYR_RECOMBINASE"/>
    <property type="match status" value="1"/>
</dbReference>
<dbReference type="InterPro" id="IPR050090">
    <property type="entry name" value="Tyrosine_recombinase_XerCD"/>
</dbReference>
<dbReference type="GO" id="GO:0003677">
    <property type="term" value="F:DNA binding"/>
    <property type="evidence" value="ECO:0007669"/>
    <property type="project" value="UniProtKB-UniRule"/>
</dbReference>
<keyword evidence="3 5" id="KW-0238">DNA-binding</keyword>
<evidence type="ECO:0000256" key="1">
    <source>
        <dbReference type="ARBA" id="ARBA00008857"/>
    </source>
</evidence>
<dbReference type="Gene3D" id="1.10.150.130">
    <property type="match status" value="1"/>
</dbReference>
<dbReference type="PANTHER" id="PTHR30349">
    <property type="entry name" value="PHAGE INTEGRASE-RELATED"/>
    <property type="match status" value="1"/>
</dbReference>
<evidence type="ECO:0000259" key="6">
    <source>
        <dbReference type="PROSITE" id="PS51898"/>
    </source>
</evidence>
<feature type="domain" description="Core-binding (CB)" evidence="7">
    <location>
        <begin position="1"/>
        <end position="73"/>
    </location>
</feature>
<gene>
    <name evidence="8" type="ORF">O0V09_14870</name>
</gene>
<keyword evidence="9" id="KW-1185">Reference proteome</keyword>
<keyword evidence="4" id="KW-0233">DNA recombination</keyword>
<dbReference type="GO" id="GO:0015074">
    <property type="term" value="P:DNA integration"/>
    <property type="evidence" value="ECO:0007669"/>
    <property type="project" value="UniProtKB-KW"/>
</dbReference>
<sequence>MQSTHSWARYGQDMYDYFSWLEANNIEWTDTAEYSGQSIVALYRDWSLERCKLSETTINQRLRTIVMFYRYAYRQGWVDTVPFNIETVMISRQPGMLAHVDASGSTKQAPDILLKEKRRPLKVLSKAQAIELLNAIENPTHKLMARMGLQVGLRREEINTFPRKYVINPMSGEKRSGMFRVTLDTKDMRTKGSKSRAVDIPWRLMADLWDYLIVTRHQLLTTMENNPKELFLNQYGQPYKPEGFGLNHALVALDLDFEVTAHVLRHTYATHTLYEMRKNKRSQDPLLYLKQRLGHTSINSTLVYLHYLDHVEDDLMTCYQEEIDAGSMD</sequence>